<sequence length="179" mass="19639">MPAYNQAMLPPDFVVPYRHNLDEPMPQYIPDPGPTGVVVHTKFAQWAVPTSLFIRASGPRIWINGHEVSNAQWGETWVSLPPGLHHIRVMTRGSNIAPLFGFPRIGEDHGPADAMLPVVPDHATHTHYSSPVVAALLGGLDPVAPRRSPGYRWAFPVWLVVMGFLLGVVPGLIIYYGIA</sequence>
<dbReference type="Proteomes" id="UP000468928">
    <property type="component" value="Unassembled WGS sequence"/>
</dbReference>
<dbReference type="AlphaFoldDB" id="A0A6P1DEV6"/>
<keyword evidence="1" id="KW-1133">Transmembrane helix</keyword>
<proteinExistence type="predicted"/>
<keyword evidence="1" id="KW-0812">Transmembrane</keyword>
<comment type="caution">
    <text evidence="2">The sequence shown here is derived from an EMBL/GenBank/DDBJ whole genome shotgun (WGS) entry which is preliminary data.</text>
</comment>
<evidence type="ECO:0000313" key="2">
    <source>
        <dbReference type="EMBL" id="NEW47290.1"/>
    </source>
</evidence>
<keyword evidence="1" id="KW-0472">Membrane</keyword>
<evidence type="ECO:0000313" key="3">
    <source>
        <dbReference type="EMBL" id="NEW58829.1"/>
    </source>
</evidence>
<evidence type="ECO:0000313" key="5">
    <source>
        <dbReference type="Proteomes" id="UP000470876"/>
    </source>
</evidence>
<gene>
    <name evidence="2" type="ORF">GV789_23000</name>
    <name evidence="3" type="ORF">GV794_24785</name>
</gene>
<reference evidence="4 5" key="1">
    <citation type="submission" date="2020-01" db="EMBL/GenBank/DDBJ databases">
        <title>Genetics and antimicrobial susceptibilities of Nocardia species isolated from the soil; a comparison with species isolated from humans.</title>
        <authorList>
            <person name="Carrasco G."/>
            <person name="Monzon S."/>
            <person name="Sansegundo M."/>
            <person name="Garcia E."/>
            <person name="Garrido N."/>
            <person name="Medina M.J."/>
            <person name="Villalon P."/>
            <person name="Ramirez-Arocha A.C."/>
            <person name="Jimenez P."/>
            <person name="Cuesta I."/>
            <person name="Valdezate S."/>
        </authorList>
    </citation>
    <scope>NUCLEOTIDE SEQUENCE [LARGE SCALE GENOMIC DNA]</scope>
    <source>
        <strain evidence="2 4">CNM20110639</strain>
        <strain evidence="3 5">CNM20110649</strain>
    </source>
</reference>
<dbReference type="RefSeq" id="WP_163830001.1">
    <property type="nucleotide sequence ID" value="NZ_JAAGUX010000066.1"/>
</dbReference>
<dbReference type="Proteomes" id="UP000470876">
    <property type="component" value="Unassembled WGS sequence"/>
</dbReference>
<evidence type="ECO:0008006" key="6">
    <source>
        <dbReference type="Google" id="ProtNLM"/>
    </source>
</evidence>
<dbReference type="EMBL" id="JAAGUZ010000078">
    <property type="protein sequence ID" value="NEW47290.1"/>
    <property type="molecule type" value="Genomic_DNA"/>
</dbReference>
<organism evidence="2 4">
    <name type="scientific">Nocardia cyriacigeorgica</name>
    <dbReference type="NCBI Taxonomy" id="135487"/>
    <lineage>
        <taxon>Bacteria</taxon>
        <taxon>Bacillati</taxon>
        <taxon>Actinomycetota</taxon>
        <taxon>Actinomycetes</taxon>
        <taxon>Mycobacteriales</taxon>
        <taxon>Nocardiaceae</taxon>
        <taxon>Nocardia</taxon>
    </lineage>
</organism>
<accession>A0A6P1DEV6</accession>
<evidence type="ECO:0000313" key="4">
    <source>
        <dbReference type="Proteomes" id="UP000468928"/>
    </source>
</evidence>
<dbReference type="EMBL" id="JAAGUX010000066">
    <property type="protein sequence ID" value="NEW58829.1"/>
    <property type="molecule type" value="Genomic_DNA"/>
</dbReference>
<feature type="transmembrane region" description="Helical" evidence="1">
    <location>
        <begin position="155"/>
        <end position="178"/>
    </location>
</feature>
<protein>
    <recommendedName>
        <fullName evidence="6">PEGA domain-containing protein</fullName>
    </recommendedName>
</protein>
<name>A0A6P1DEV6_9NOCA</name>
<evidence type="ECO:0000256" key="1">
    <source>
        <dbReference type="SAM" id="Phobius"/>
    </source>
</evidence>
<keyword evidence="5" id="KW-1185">Reference proteome</keyword>